<dbReference type="EMBL" id="JBHLYR010000022">
    <property type="protein sequence ID" value="MFB9991689.1"/>
    <property type="molecule type" value="Genomic_DNA"/>
</dbReference>
<name>A0ABV6AW03_9DEIO</name>
<keyword evidence="2" id="KW-0732">Signal</keyword>
<evidence type="ECO:0000256" key="2">
    <source>
        <dbReference type="SAM" id="SignalP"/>
    </source>
</evidence>
<protein>
    <submittedName>
        <fullName evidence="4">Peptidoglycan-binding protein</fullName>
    </submittedName>
</protein>
<dbReference type="Pfam" id="PF01471">
    <property type="entry name" value="PG_binding_1"/>
    <property type="match status" value="1"/>
</dbReference>
<keyword evidence="5" id="KW-1185">Reference proteome</keyword>
<reference evidence="4 5" key="1">
    <citation type="submission" date="2024-09" db="EMBL/GenBank/DDBJ databases">
        <authorList>
            <person name="Sun Q."/>
            <person name="Mori K."/>
        </authorList>
    </citation>
    <scope>NUCLEOTIDE SEQUENCE [LARGE SCALE GENOMIC DNA]</scope>
    <source>
        <strain evidence="4 5">JCM 13503</strain>
    </source>
</reference>
<feature type="region of interest" description="Disordered" evidence="1">
    <location>
        <begin position="128"/>
        <end position="169"/>
    </location>
</feature>
<proteinExistence type="predicted"/>
<gene>
    <name evidence="4" type="ORF">ACFFLM_06880</name>
</gene>
<accession>A0ABV6AW03</accession>
<comment type="caution">
    <text evidence="4">The sequence shown here is derived from an EMBL/GenBank/DDBJ whole genome shotgun (WGS) entry which is preliminary data.</text>
</comment>
<dbReference type="SUPFAM" id="SSF47090">
    <property type="entry name" value="PGBD-like"/>
    <property type="match status" value="1"/>
</dbReference>
<dbReference type="InterPro" id="IPR002477">
    <property type="entry name" value="Peptidoglycan-bd-like"/>
</dbReference>
<dbReference type="InterPro" id="IPR036365">
    <property type="entry name" value="PGBD-like_sf"/>
</dbReference>
<feature type="domain" description="Peptidoglycan binding-like" evidence="3">
    <location>
        <begin position="213"/>
        <end position="271"/>
    </location>
</feature>
<evidence type="ECO:0000313" key="5">
    <source>
        <dbReference type="Proteomes" id="UP001589733"/>
    </source>
</evidence>
<organism evidence="4 5">
    <name type="scientific">Deinococcus oregonensis</name>
    <dbReference type="NCBI Taxonomy" id="1805970"/>
    <lineage>
        <taxon>Bacteria</taxon>
        <taxon>Thermotogati</taxon>
        <taxon>Deinococcota</taxon>
        <taxon>Deinococci</taxon>
        <taxon>Deinococcales</taxon>
        <taxon>Deinococcaceae</taxon>
        <taxon>Deinococcus</taxon>
    </lineage>
</organism>
<dbReference type="InterPro" id="IPR036366">
    <property type="entry name" value="PGBDSf"/>
</dbReference>
<dbReference type="RefSeq" id="WP_380007179.1">
    <property type="nucleotide sequence ID" value="NZ_JBHLYR010000022.1"/>
</dbReference>
<dbReference type="Proteomes" id="UP001589733">
    <property type="component" value="Unassembled WGS sequence"/>
</dbReference>
<feature type="chain" id="PRO_5046555282" evidence="2">
    <location>
        <begin position="24"/>
        <end position="285"/>
    </location>
</feature>
<feature type="signal peptide" evidence="2">
    <location>
        <begin position="1"/>
        <end position="23"/>
    </location>
</feature>
<sequence>MKRVALLFALSCAQAAWTPSAAAAPAKADVEKAAVRLAGVLDGVLRNCPTSFAKIGTSLKACVGAGGTVENVRMKLVAELETDLYGVWRSRDEQRSVFNWLKTPAGFVYVRLQPDPDGRAQTLVYVDTPPSNAPAPAAATPTPTTPGTATPAPTSPNSTQIGGMTLTRPTPAPVVTPTPTPPAVSTPTPAPVAASLAPTPYIRLLELLPQRMNGQDVRAVQNRLIALTLPSSGGRGDGYFGPVTAATVRAFQGANGLGVTGQVDRATWNILFSASAKPFRANAIR</sequence>
<dbReference type="Gene3D" id="1.10.101.10">
    <property type="entry name" value="PGBD-like superfamily/PGBD"/>
    <property type="match status" value="1"/>
</dbReference>
<evidence type="ECO:0000313" key="4">
    <source>
        <dbReference type="EMBL" id="MFB9991689.1"/>
    </source>
</evidence>
<evidence type="ECO:0000256" key="1">
    <source>
        <dbReference type="SAM" id="MobiDB-lite"/>
    </source>
</evidence>
<evidence type="ECO:0000259" key="3">
    <source>
        <dbReference type="Pfam" id="PF01471"/>
    </source>
</evidence>